<sequence length="97" mass="10723">MSSQTKKASCKSIRASIQVEVGRQAANIMHEDAGHSGHYKLGLPLTLIFCVVSISGLFRVIEFFQAGLMIESKLTHHANNFRMSTRTSIVNRGYLAN</sequence>
<comment type="caution">
    <text evidence="2">The sequence shown here is derived from an EMBL/GenBank/DDBJ whole genome shotgun (WGS) entry which is preliminary data.</text>
</comment>
<dbReference type="AlphaFoldDB" id="A0A316G0D7"/>
<organism evidence="2 3">
    <name type="scientific">Pleionea mediterranea</name>
    <dbReference type="NCBI Taxonomy" id="523701"/>
    <lineage>
        <taxon>Bacteria</taxon>
        <taxon>Pseudomonadati</taxon>
        <taxon>Pseudomonadota</taxon>
        <taxon>Gammaproteobacteria</taxon>
        <taxon>Oceanospirillales</taxon>
        <taxon>Pleioneaceae</taxon>
        <taxon>Pleionea</taxon>
    </lineage>
</organism>
<keyword evidence="3" id="KW-1185">Reference proteome</keyword>
<keyword evidence="1" id="KW-1133">Transmembrane helix</keyword>
<evidence type="ECO:0000313" key="2">
    <source>
        <dbReference type="EMBL" id="PWK54371.1"/>
    </source>
</evidence>
<reference evidence="2 3" key="1">
    <citation type="submission" date="2018-05" db="EMBL/GenBank/DDBJ databases">
        <title>Genomic Encyclopedia of Type Strains, Phase IV (KMG-IV): sequencing the most valuable type-strain genomes for metagenomic binning, comparative biology and taxonomic classification.</title>
        <authorList>
            <person name="Goeker M."/>
        </authorList>
    </citation>
    <scope>NUCLEOTIDE SEQUENCE [LARGE SCALE GENOMIC DNA]</scope>
    <source>
        <strain evidence="2 3">DSM 25350</strain>
    </source>
</reference>
<keyword evidence="1" id="KW-0812">Transmembrane</keyword>
<keyword evidence="1" id="KW-0472">Membrane</keyword>
<evidence type="ECO:0000256" key="1">
    <source>
        <dbReference type="SAM" id="Phobius"/>
    </source>
</evidence>
<feature type="transmembrane region" description="Helical" evidence="1">
    <location>
        <begin position="41"/>
        <end position="61"/>
    </location>
</feature>
<accession>A0A316G0D7</accession>
<gene>
    <name evidence="2" type="ORF">C8D97_101219</name>
</gene>
<dbReference type="Proteomes" id="UP000245790">
    <property type="component" value="Unassembled WGS sequence"/>
</dbReference>
<proteinExistence type="predicted"/>
<dbReference type="EMBL" id="QGGU01000001">
    <property type="protein sequence ID" value="PWK54371.1"/>
    <property type="molecule type" value="Genomic_DNA"/>
</dbReference>
<protein>
    <submittedName>
        <fullName evidence="2">Uncharacterized protein</fullName>
    </submittedName>
</protein>
<evidence type="ECO:0000313" key="3">
    <source>
        <dbReference type="Proteomes" id="UP000245790"/>
    </source>
</evidence>
<name>A0A316G0D7_9GAMM</name>